<dbReference type="SUPFAM" id="SSF161098">
    <property type="entry name" value="MetI-like"/>
    <property type="match status" value="1"/>
</dbReference>
<dbReference type="InterPro" id="IPR035906">
    <property type="entry name" value="MetI-like_sf"/>
</dbReference>
<reference evidence="9" key="1">
    <citation type="journal article" date="2020" name="mSystems">
        <title>Genome- and Community-Level Interaction Insights into Carbon Utilization and Element Cycling Functions of Hydrothermarchaeota in Hydrothermal Sediment.</title>
        <authorList>
            <person name="Zhou Z."/>
            <person name="Liu Y."/>
            <person name="Xu W."/>
            <person name="Pan J."/>
            <person name="Luo Z.H."/>
            <person name="Li M."/>
        </authorList>
    </citation>
    <scope>NUCLEOTIDE SEQUENCE [LARGE SCALE GENOMIC DNA]</scope>
    <source>
        <strain evidence="9">SpSt-289</strain>
    </source>
</reference>
<evidence type="ECO:0000256" key="3">
    <source>
        <dbReference type="ARBA" id="ARBA00022475"/>
    </source>
</evidence>
<keyword evidence="2 7" id="KW-0813">Transport</keyword>
<proteinExistence type="inferred from homology"/>
<protein>
    <submittedName>
        <fullName evidence="9">Sugar ABC transporter permease</fullName>
    </submittedName>
</protein>
<comment type="caution">
    <text evidence="9">The sequence shown here is derived from an EMBL/GenBank/DDBJ whole genome shotgun (WGS) entry which is preliminary data.</text>
</comment>
<dbReference type="GO" id="GO:0055085">
    <property type="term" value="P:transmembrane transport"/>
    <property type="evidence" value="ECO:0007669"/>
    <property type="project" value="InterPro"/>
</dbReference>
<dbReference type="PANTHER" id="PTHR43005">
    <property type="entry name" value="BLR7065 PROTEIN"/>
    <property type="match status" value="1"/>
</dbReference>
<gene>
    <name evidence="9" type="ORF">ENQ20_11905</name>
</gene>
<keyword evidence="4 7" id="KW-0812">Transmembrane</keyword>
<feature type="transmembrane region" description="Helical" evidence="7">
    <location>
        <begin position="77"/>
        <end position="100"/>
    </location>
</feature>
<comment type="subcellular location">
    <subcellularLocation>
        <location evidence="1 7">Cell membrane</location>
        <topology evidence="1 7">Multi-pass membrane protein</topology>
    </subcellularLocation>
</comment>
<dbReference type="CDD" id="cd06261">
    <property type="entry name" value="TM_PBP2"/>
    <property type="match status" value="1"/>
</dbReference>
<dbReference type="InterPro" id="IPR000515">
    <property type="entry name" value="MetI-like"/>
</dbReference>
<feature type="domain" description="ABC transmembrane type-1" evidence="8">
    <location>
        <begin position="75"/>
        <end position="287"/>
    </location>
</feature>
<evidence type="ECO:0000259" key="8">
    <source>
        <dbReference type="PROSITE" id="PS50928"/>
    </source>
</evidence>
<sequence length="300" mass="33826">MAALETSTRPPRRADPTKFFFIMPAVIWVLLFTIFPLLYALYTSFFSFRFGRINQFVGFANYVRLFTDSNLHNGLRVTLTFVLVTVTIQMLLGFSLALLLNREMRGKSILRAIMVLPLFATPVAVGYLSITLFYEINGPINELLRALGGTGIPWLSNPFWALVAVIIIDIWQWTPFVFLVSLAALQGLPADLYEAAEVDGASGWQSFRSITLPLMTPILWLILLLRLVEAFKVFDIPTSLTLGGPGRATEVYSLFTYRTALRFFDHGYAAAQGFLLLFIVSLIVALLFGRIRSIYQEERS</sequence>
<evidence type="ECO:0000313" key="9">
    <source>
        <dbReference type="EMBL" id="HDX32169.1"/>
    </source>
</evidence>
<organism evidence="9">
    <name type="scientific">Caldilinea aerophila</name>
    <dbReference type="NCBI Taxonomy" id="133453"/>
    <lineage>
        <taxon>Bacteria</taxon>
        <taxon>Bacillati</taxon>
        <taxon>Chloroflexota</taxon>
        <taxon>Caldilineae</taxon>
        <taxon>Caldilineales</taxon>
        <taxon>Caldilineaceae</taxon>
        <taxon>Caldilinea</taxon>
    </lineage>
</organism>
<dbReference type="Pfam" id="PF00528">
    <property type="entry name" value="BPD_transp_1"/>
    <property type="match status" value="1"/>
</dbReference>
<evidence type="ECO:0000256" key="5">
    <source>
        <dbReference type="ARBA" id="ARBA00022989"/>
    </source>
</evidence>
<dbReference type="GO" id="GO:0005886">
    <property type="term" value="C:plasma membrane"/>
    <property type="evidence" value="ECO:0007669"/>
    <property type="project" value="UniProtKB-SubCell"/>
</dbReference>
<keyword evidence="5 7" id="KW-1133">Transmembrane helix</keyword>
<dbReference type="AlphaFoldDB" id="A0A7C1K0J6"/>
<evidence type="ECO:0000256" key="4">
    <source>
        <dbReference type="ARBA" id="ARBA00022692"/>
    </source>
</evidence>
<evidence type="ECO:0000256" key="1">
    <source>
        <dbReference type="ARBA" id="ARBA00004651"/>
    </source>
</evidence>
<dbReference type="PROSITE" id="PS50928">
    <property type="entry name" value="ABC_TM1"/>
    <property type="match status" value="1"/>
</dbReference>
<feature type="transmembrane region" description="Helical" evidence="7">
    <location>
        <begin position="268"/>
        <end position="289"/>
    </location>
</feature>
<feature type="transmembrane region" description="Helical" evidence="7">
    <location>
        <begin position="112"/>
        <end position="134"/>
    </location>
</feature>
<evidence type="ECO:0000256" key="2">
    <source>
        <dbReference type="ARBA" id="ARBA00022448"/>
    </source>
</evidence>
<evidence type="ECO:0000256" key="6">
    <source>
        <dbReference type="ARBA" id="ARBA00023136"/>
    </source>
</evidence>
<name>A0A7C1K0J6_9CHLR</name>
<comment type="similarity">
    <text evidence="7">Belongs to the binding-protein-dependent transport system permease family.</text>
</comment>
<dbReference type="PANTHER" id="PTHR43005:SF1">
    <property type="entry name" value="SPERMIDINE_PUTRESCINE TRANSPORT SYSTEM PERMEASE PROTEIN"/>
    <property type="match status" value="1"/>
</dbReference>
<evidence type="ECO:0000256" key="7">
    <source>
        <dbReference type="RuleBase" id="RU363032"/>
    </source>
</evidence>
<dbReference type="Gene3D" id="1.10.3720.10">
    <property type="entry name" value="MetI-like"/>
    <property type="match status" value="1"/>
</dbReference>
<keyword evidence="3" id="KW-1003">Cell membrane</keyword>
<feature type="transmembrane region" description="Helical" evidence="7">
    <location>
        <begin position="19"/>
        <end position="42"/>
    </location>
</feature>
<feature type="transmembrane region" description="Helical" evidence="7">
    <location>
        <begin position="206"/>
        <end position="228"/>
    </location>
</feature>
<accession>A0A7C1K0J6</accession>
<dbReference type="EMBL" id="DSMG01000119">
    <property type="protein sequence ID" value="HDX32169.1"/>
    <property type="molecule type" value="Genomic_DNA"/>
</dbReference>
<keyword evidence="6 7" id="KW-0472">Membrane</keyword>
<feature type="transmembrane region" description="Helical" evidence="7">
    <location>
        <begin position="159"/>
        <end position="185"/>
    </location>
</feature>